<evidence type="ECO:0000313" key="6">
    <source>
        <dbReference type="Proteomes" id="UP000018948"/>
    </source>
</evidence>
<evidence type="ECO:0000259" key="4">
    <source>
        <dbReference type="Pfam" id="PF02902"/>
    </source>
</evidence>
<organism evidence="5 6">
    <name type="scientific">Phytophthora nicotianae P10297</name>
    <dbReference type="NCBI Taxonomy" id="1317064"/>
    <lineage>
        <taxon>Eukaryota</taxon>
        <taxon>Sar</taxon>
        <taxon>Stramenopiles</taxon>
        <taxon>Oomycota</taxon>
        <taxon>Peronosporomycetes</taxon>
        <taxon>Peronosporales</taxon>
        <taxon>Peronosporaceae</taxon>
        <taxon>Phytophthora</taxon>
    </lineage>
</organism>
<evidence type="ECO:0000256" key="2">
    <source>
        <dbReference type="ARBA" id="ARBA00022670"/>
    </source>
</evidence>
<dbReference type="InterPro" id="IPR003653">
    <property type="entry name" value="Peptidase_C48_C"/>
</dbReference>
<dbReference type="InterPro" id="IPR038765">
    <property type="entry name" value="Papain-like_cys_pep_sf"/>
</dbReference>
<protein>
    <recommendedName>
        <fullName evidence="4">Ubiquitin-like protease family profile domain-containing protein</fullName>
    </recommendedName>
</protein>
<dbReference type="Pfam" id="PF02902">
    <property type="entry name" value="Peptidase_C48"/>
    <property type="match status" value="1"/>
</dbReference>
<comment type="similarity">
    <text evidence="1">Belongs to the peptidase C48 family.</text>
</comment>
<dbReference type="SUPFAM" id="SSF54001">
    <property type="entry name" value="Cysteine proteinases"/>
    <property type="match status" value="1"/>
</dbReference>
<proteinExistence type="inferred from homology"/>
<evidence type="ECO:0000256" key="3">
    <source>
        <dbReference type="ARBA" id="ARBA00022801"/>
    </source>
</evidence>
<dbReference type="GO" id="GO:0008234">
    <property type="term" value="F:cysteine-type peptidase activity"/>
    <property type="evidence" value="ECO:0007669"/>
    <property type="project" value="InterPro"/>
</dbReference>
<reference evidence="5 6" key="1">
    <citation type="submission" date="2013-11" db="EMBL/GenBank/DDBJ databases">
        <title>The Genome Sequence of Phytophthora parasitica P10297.</title>
        <authorList>
            <consortium name="The Broad Institute Genomics Platform"/>
            <person name="Russ C."/>
            <person name="Tyler B."/>
            <person name="Panabieres F."/>
            <person name="Shan W."/>
            <person name="Tripathy S."/>
            <person name="Grunwald N."/>
            <person name="Machado M."/>
            <person name="Johnson C.S."/>
            <person name="Walker B."/>
            <person name="Young S.K."/>
            <person name="Zeng Q."/>
            <person name="Gargeya S."/>
            <person name="Fitzgerald M."/>
            <person name="Haas B."/>
            <person name="Abouelleil A."/>
            <person name="Allen A.W."/>
            <person name="Alvarado L."/>
            <person name="Arachchi H.M."/>
            <person name="Berlin A.M."/>
            <person name="Chapman S.B."/>
            <person name="Gainer-Dewar J."/>
            <person name="Goldberg J."/>
            <person name="Griggs A."/>
            <person name="Gujja S."/>
            <person name="Hansen M."/>
            <person name="Howarth C."/>
            <person name="Imamovic A."/>
            <person name="Ireland A."/>
            <person name="Larimer J."/>
            <person name="McCowan C."/>
            <person name="Murphy C."/>
            <person name="Pearson M."/>
            <person name="Poon T.W."/>
            <person name="Priest M."/>
            <person name="Roberts A."/>
            <person name="Saif S."/>
            <person name="Shea T."/>
            <person name="Sisk P."/>
            <person name="Sykes S."/>
            <person name="Wortman J."/>
            <person name="Nusbaum C."/>
            <person name="Birren B."/>
        </authorList>
    </citation>
    <scope>NUCLEOTIDE SEQUENCE [LARGE SCALE GENOMIC DNA]</scope>
    <source>
        <strain evidence="5 6">P10297</strain>
    </source>
</reference>
<comment type="caution">
    <text evidence="5">The sequence shown here is derived from an EMBL/GenBank/DDBJ whole genome shotgun (WGS) entry which is preliminary data.</text>
</comment>
<name>W3A2L6_PHYNI</name>
<gene>
    <name evidence="5" type="ORF">F442_01330</name>
</gene>
<evidence type="ECO:0000256" key="1">
    <source>
        <dbReference type="ARBA" id="ARBA00005234"/>
    </source>
</evidence>
<dbReference type="OrthoDB" id="10269100at2759"/>
<sequence>MAVLPLKRLDTCDSQIAHFQNCWCSDHESRISQGEITVMTGRTVYSVATLKAMRSWHTLIEHFDGIDAAIKWVEQYRTMEWKPVESEWSKGLADPETLIEHLKEINVLGNYYWSTTLCGRTQVEGLCMDLAVQMIIKRWKTKATIFTIPSDVLRFPSFDSQWIKSYPVWEQLKTAASTMKLETEKLFFFGVIIYDLNHWCAVSVNLSRGDVRVYDPQQTGDRFKFLQTFLTAQVLPLLPQMKSPKRFRFQQIEWIPQLDNYNCGIFVLLFF</sequence>
<dbReference type="Gene3D" id="3.40.395.10">
    <property type="entry name" value="Adenoviral Proteinase, Chain A"/>
    <property type="match status" value="1"/>
</dbReference>
<dbReference type="GO" id="GO:0006508">
    <property type="term" value="P:proteolysis"/>
    <property type="evidence" value="ECO:0007669"/>
    <property type="project" value="UniProtKB-KW"/>
</dbReference>
<evidence type="ECO:0000313" key="5">
    <source>
        <dbReference type="EMBL" id="ETP53793.1"/>
    </source>
</evidence>
<feature type="domain" description="Ubiquitin-like protease family profile" evidence="4">
    <location>
        <begin position="190"/>
        <end position="270"/>
    </location>
</feature>
<keyword evidence="2" id="KW-0645">Protease</keyword>
<keyword evidence="3" id="KW-0378">Hydrolase</keyword>
<dbReference type="AlphaFoldDB" id="W3A2L6"/>
<accession>W3A2L6</accession>
<dbReference type="EMBL" id="ANIY01000244">
    <property type="protein sequence ID" value="ETP53793.1"/>
    <property type="molecule type" value="Genomic_DNA"/>
</dbReference>
<dbReference type="Proteomes" id="UP000018948">
    <property type="component" value="Unassembled WGS sequence"/>
</dbReference>